<evidence type="ECO:0008006" key="3">
    <source>
        <dbReference type="Google" id="ProtNLM"/>
    </source>
</evidence>
<evidence type="ECO:0000313" key="2">
    <source>
        <dbReference type="Proteomes" id="UP000216752"/>
    </source>
</evidence>
<dbReference type="Gene3D" id="3.40.50.300">
    <property type="entry name" value="P-loop containing nucleotide triphosphate hydrolases"/>
    <property type="match status" value="1"/>
</dbReference>
<dbReference type="InterPro" id="IPR027417">
    <property type="entry name" value="P-loop_NTPase"/>
</dbReference>
<proteinExistence type="predicted"/>
<protein>
    <recommendedName>
        <fullName evidence="3">HPr kinase/phosphorylase</fullName>
    </recommendedName>
</protein>
<dbReference type="SUPFAM" id="SSF53795">
    <property type="entry name" value="PEP carboxykinase-like"/>
    <property type="match status" value="1"/>
</dbReference>
<dbReference type="EMBL" id="CP155573">
    <property type="protein sequence ID" value="XFO66486.1"/>
    <property type="molecule type" value="Genomic_DNA"/>
</dbReference>
<keyword evidence="2" id="KW-1185">Reference proteome</keyword>
<dbReference type="Proteomes" id="UP000216752">
    <property type="component" value="Chromosome"/>
</dbReference>
<gene>
    <name evidence="1" type="ORF">SPSIL_026360</name>
</gene>
<organism evidence="1 2">
    <name type="scientific">Sporomusa silvacetica DSM 10669</name>
    <dbReference type="NCBI Taxonomy" id="1123289"/>
    <lineage>
        <taxon>Bacteria</taxon>
        <taxon>Bacillati</taxon>
        <taxon>Bacillota</taxon>
        <taxon>Negativicutes</taxon>
        <taxon>Selenomonadales</taxon>
        <taxon>Sporomusaceae</taxon>
        <taxon>Sporomusa</taxon>
    </lineage>
</organism>
<accession>A0ABZ3ILD3</accession>
<sequence length="297" mass="32827">MIIGNVNLYVITKGGKLRIMNLTAILPDFLTEIKIKTAKLTSELVDATSRGVLWQAALGRFLLDIPEVGRYLVEDGRRVVIDALPQAADEEVIRCFRMAPLSALLYQRNIPVFHAAAAAMPNREECILLAGDSGAGKSTLLVELLQRGWRLLADDLTIVGTDENGNLAVHPTSPEVVLWSNAVEKLGLTKTNNTSGRQVLSWSDRFVSKPLPLCAVYWLAVKTQDGFQLSELEGVKRFQAMGLLAYNSHIADALFDPKEYFRQAAVFAQSIPLYRLCRPRGCWSADKLADMVEGNII</sequence>
<reference evidence="1" key="1">
    <citation type="submission" date="2024-05" db="EMBL/GenBank/DDBJ databases">
        <title>Isolation and characterization of Sporomusa carbonis sp. nov., a carboxydotrophic hydrogenogen in the genus of Sporomusa isolated from a charcoal burning pile.</title>
        <authorList>
            <person name="Boeer T."/>
            <person name="Rosenbaum F."/>
            <person name="Eysell L."/>
            <person name="Mueller V."/>
            <person name="Daniel R."/>
            <person name="Poehlein A."/>
        </authorList>
    </citation>
    <scope>NUCLEOTIDE SEQUENCE [LARGE SCALE GENOMIC DNA]</scope>
    <source>
        <strain evidence="1">DSM 10669</strain>
    </source>
</reference>
<name>A0ABZ3ILD3_9FIRM</name>
<evidence type="ECO:0000313" key="1">
    <source>
        <dbReference type="EMBL" id="XFO66486.1"/>
    </source>
</evidence>